<dbReference type="KEGG" id="hakz:J0X25_08040"/>
<keyword evidence="1" id="KW-0812">Transmembrane</keyword>
<name>A0A8A2VHS5_9EURY</name>
<accession>A0A8A2VHS5</accession>
<dbReference type="AlphaFoldDB" id="A0A8A2VHS5"/>
<dbReference type="RefSeq" id="WP_207290613.1">
    <property type="nucleotide sequence ID" value="NZ_CP071462.1"/>
</dbReference>
<reference evidence="2 3" key="1">
    <citation type="submission" date="2021-03" db="EMBL/GenBank/DDBJ databases">
        <title>Haloterrigena longa sp. nov. and Haloterrigena limicola sp. nov., extremely halophilic archaea isolated from a salt lake.</title>
        <authorList>
            <person name="Henglin C."/>
        </authorList>
    </citation>
    <scope>NUCLEOTIDE SEQUENCE [LARGE SCALE GENOMIC DNA]</scope>
    <source>
        <strain evidence="2 3">KZCA68</strain>
    </source>
</reference>
<evidence type="ECO:0000256" key="1">
    <source>
        <dbReference type="SAM" id="Phobius"/>
    </source>
</evidence>
<feature type="transmembrane region" description="Helical" evidence="1">
    <location>
        <begin position="149"/>
        <end position="169"/>
    </location>
</feature>
<evidence type="ECO:0000313" key="3">
    <source>
        <dbReference type="Proteomes" id="UP000663203"/>
    </source>
</evidence>
<keyword evidence="1" id="KW-0472">Membrane</keyword>
<organism evidence="2 3">
    <name type="scientific">Haloterrigena alkaliphila</name>
    <dbReference type="NCBI Taxonomy" id="2816475"/>
    <lineage>
        <taxon>Archaea</taxon>
        <taxon>Methanobacteriati</taxon>
        <taxon>Methanobacteriota</taxon>
        <taxon>Stenosarchaea group</taxon>
        <taxon>Halobacteria</taxon>
        <taxon>Halobacteriales</taxon>
        <taxon>Natrialbaceae</taxon>
        <taxon>Haloterrigena</taxon>
    </lineage>
</organism>
<keyword evidence="3" id="KW-1185">Reference proteome</keyword>
<dbReference type="GeneID" id="63187247"/>
<dbReference type="Proteomes" id="UP000663203">
    <property type="component" value="Chromosome"/>
</dbReference>
<protein>
    <submittedName>
        <fullName evidence="2">PGF-CTERM sorting domain-containing protein</fullName>
    </submittedName>
</protein>
<dbReference type="EMBL" id="CP071462">
    <property type="protein sequence ID" value="QSX00897.1"/>
    <property type="molecule type" value="Genomic_DNA"/>
</dbReference>
<proteinExistence type="predicted"/>
<evidence type="ECO:0000313" key="2">
    <source>
        <dbReference type="EMBL" id="QSX00897.1"/>
    </source>
</evidence>
<gene>
    <name evidence="2" type="ORF">J0X25_08040</name>
</gene>
<keyword evidence="1" id="KW-1133">Transmembrane helix</keyword>
<sequence>MTISDFTKAVLGLALLTTLLVGFAAIGTAATTEQYNDTVTFENDSNVTVDVTWNDSISDVENASASVTFYNASEWNDDPANATVVLEDSIAAEEGNTTSTEYTDADGLEDGTDYRLVIEADDTEAEDISVDDGSGWYGLIPGGSDGSPGFGAGIAVVAIALIAVVAVVARRGS</sequence>